<dbReference type="PROSITE" id="PS51294">
    <property type="entry name" value="HTH_MYB"/>
    <property type="match status" value="2"/>
</dbReference>
<keyword evidence="3" id="KW-0805">Transcription regulation</keyword>
<dbReference type="InterPro" id="IPR001005">
    <property type="entry name" value="SANT/Myb"/>
</dbReference>
<gene>
    <name evidence="9" type="ORF">TanjilG_02913</name>
</gene>
<dbReference type="AlphaFoldDB" id="A0A1J7G5D1"/>
<dbReference type="PROSITE" id="PS50090">
    <property type="entry name" value="MYB_LIKE"/>
    <property type="match status" value="2"/>
</dbReference>
<dbReference type="GO" id="GO:0005634">
    <property type="term" value="C:nucleus"/>
    <property type="evidence" value="ECO:0007669"/>
    <property type="project" value="UniProtKB-SubCell"/>
</dbReference>
<feature type="domain" description="Myb-like" evidence="7">
    <location>
        <begin position="148"/>
        <end position="194"/>
    </location>
</feature>
<dbReference type="CDD" id="cd00167">
    <property type="entry name" value="SANT"/>
    <property type="match status" value="2"/>
</dbReference>
<accession>A0A1J7G5D1</accession>
<evidence type="ECO:0000256" key="1">
    <source>
        <dbReference type="ARBA" id="ARBA00004123"/>
    </source>
</evidence>
<evidence type="ECO:0000256" key="5">
    <source>
        <dbReference type="ARBA" id="ARBA00023242"/>
    </source>
</evidence>
<keyword evidence="3" id="KW-0804">Transcription</keyword>
<organism evidence="9 10">
    <name type="scientific">Lupinus angustifolius</name>
    <name type="common">Narrow-leaved blue lupine</name>
    <dbReference type="NCBI Taxonomy" id="3871"/>
    <lineage>
        <taxon>Eukaryota</taxon>
        <taxon>Viridiplantae</taxon>
        <taxon>Streptophyta</taxon>
        <taxon>Embryophyta</taxon>
        <taxon>Tracheophyta</taxon>
        <taxon>Spermatophyta</taxon>
        <taxon>Magnoliopsida</taxon>
        <taxon>eudicotyledons</taxon>
        <taxon>Gunneridae</taxon>
        <taxon>Pentapetalae</taxon>
        <taxon>rosids</taxon>
        <taxon>fabids</taxon>
        <taxon>Fabales</taxon>
        <taxon>Fabaceae</taxon>
        <taxon>Papilionoideae</taxon>
        <taxon>50 kb inversion clade</taxon>
        <taxon>genistoids sensu lato</taxon>
        <taxon>core genistoids</taxon>
        <taxon>Genisteae</taxon>
        <taxon>Lupinus</taxon>
    </lineage>
</organism>
<feature type="domain" description="Myb-like" evidence="7">
    <location>
        <begin position="195"/>
        <end position="245"/>
    </location>
</feature>
<evidence type="ECO:0000256" key="2">
    <source>
        <dbReference type="ARBA" id="ARBA00022737"/>
    </source>
</evidence>
<keyword evidence="4" id="KW-0238">DNA-binding</keyword>
<name>A0A1J7G5D1_LUPAN</name>
<evidence type="ECO:0000313" key="9">
    <source>
        <dbReference type="EMBL" id="OIV95558.1"/>
    </source>
</evidence>
<dbReference type="Gramene" id="OIV95558">
    <property type="protein sequence ID" value="OIV95558"/>
    <property type="gene ID" value="TanjilG_02913"/>
</dbReference>
<protein>
    <submittedName>
        <fullName evidence="9">Uncharacterized protein</fullName>
    </submittedName>
</protein>
<dbReference type="SUPFAM" id="SSF46689">
    <property type="entry name" value="Homeodomain-like"/>
    <property type="match status" value="1"/>
</dbReference>
<dbReference type="FunFam" id="1.10.10.60:FF:000010">
    <property type="entry name" value="Transcriptional activator Myb isoform A"/>
    <property type="match status" value="1"/>
</dbReference>
<comment type="subcellular location">
    <subcellularLocation>
        <location evidence="1">Nucleus</location>
    </subcellularLocation>
</comment>
<dbReference type="Pfam" id="PF13921">
    <property type="entry name" value="Myb_DNA-bind_6"/>
    <property type="match status" value="1"/>
</dbReference>
<dbReference type="PANTHER" id="PTHR45614">
    <property type="entry name" value="MYB PROTEIN-RELATED"/>
    <property type="match status" value="1"/>
</dbReference>
<dbReference type="GO" id="GO:0000981">
    <property type="term" value="F:DNA-binding transcription factor activity, RNA polymerase II-specific"/>
    <property type="evidence" value="ECO:0007669"/>
    <property type="project" value="TreeGrafter"/>
</dbReference>
<keyword evidence="2" id="KW-0677">Repeat</keyword>
<proteinExistence type="predicted"/>
<dbReference type="InterPro" id="IPR050560">
    <property type="entry name" value="MYB_TF"/>
</dbReference>
<dbReference type="Proteomes" id="UP000188354">
    <property type="component" value="Chromosome LG16"/>
</dbReference>
<dbReference type="SMART" id="SM00717">
    <property type="entry name" value="SANT"/>
    <property type="match status" value="2"/>
</dbReference>
<dbReference type="PANTHER" id="PTHR45614:SF218">
    <property type="entry name" value="TRANSCRIPTION FACTOR MYB119-RELATED"/>
    <property type="match status" value="1"/>
</dbReference>
<dbReference type="OMA" id="DHSMEAK"/>
<evidence type="ECO:0000259" key="7">
    <source>
        <dbReference type="PROSITE" id="PS50090"/>
    </source>
</evidence>
<evidence type="ECO:0000256" key="6">
    <source>
        <dbReference type="SAM" id="MobiDB-lite"/>
    </source>
</evidence>
<dbReference type="EMBL" id="CM007376">
    <property type="protein sequence ID" value="OIV95558.1"/>
    <property type="molecule type" value="Genomic_DNA"/>
</dbReference>
<feature type="domain" description="HTH myb-type" evidence="8">
    <location>
        <begin position="199"/>
        <end position="249"/>
    </location>
</feature>
<dbReference type="Gene3D" id="1.10.10.60">
    <property type="entry name" value="Homeodomain-like"/>
    <property type="match status" value="2"/>
</dbReference>
<dbReference type="InterPro" id="IPR009057">
    <property type="entry name" value="Homeodomain-like_sf"/>
</dbReference>
<keyword evidence="10" id="KW-1185">Reference proteome</keyword>
<keyword evidence="5" id="KW-0539">Nucleus</keyword>
<dbReference type="GO" id="GO:0000978">
    <property type="term" value="F:RNA polymerase II cis-regulatory region sequence-specific DNA binding"/>
    <property type="evidence" value="ECO:0007669"/>
    <property type="project" value="TreeGrafter"/>
</dbReference>
<sequence>MKSMGGRIILSGGRDAIPILGNGNMKATIPSLFRSGPPLTAIDRFLWGQQQQQQQPHNNVARNTHAIVFDDEFYKVACSGGGSTFRFVWPNYTQEGSFYDEIIANEEALNWENHFATTCQNENVLALRKNMKVVRRKPKNGSSMFLIKGQWTAEEDRKLLKLVKQHGVTKWSQIAEKLEGRAGKQCRERWHNHLRPDIKKDSWSEEEERILVETHAKVGNRWAEIAKIIPGRTENAIKNHWNATKRRQNSRRKNKRPATSNGKPQPTILQDYIKHKTLTTPSTSTTETSEETAAAAASQLSLLLSQPSESVTTENNTLSPPFTEESHDDELLFMQELFKENNFQTQQHVNVAESVNHSKTEGYYCQTNNNGNQVHTVTEFGFVNSNPNPNPNNNMVYDETLISRKTPTNYLDLYVSHLLNGAASSSSSIFCDYGNKNLNTDLKLGDDQDFSEGKREMDLIEMVCSKSYNFY</sequence>
<evidence type="ECO:0000259" key="8">
    <source>
        <dbReference type="PROSITE" id="PS51294"/>
    </source>
</evidence>
<evidence type="ECO:0000256" key="4">
    <source>
        <dbReference type="ARBA" id="ARBA00023125"/>
    </source>
</evidence>
<dbReference type="InterPro" id="IPR017930">
    <property type="entry name" value="Myb_dom"/>
</dbReference>
<evidence type="ECO:0000313" key="10">
    <source>
        <dbReference type="Proteomes" id="UP000188354"/>
    </source>
</evidence>
<reference evidence="9 10" key="1">
    <citation type="journal article" date="2017" name="Plant Biotechnol. J.">
        <title>A comprehensive draft genome sequence for lupin (Lupinus angustifolius), an emerging health food: insights into plant-microbe interactions and legume evolution.</title>
        <authorList>
            <person name="Hane J.K."/>
            <person name="Ming Y."/>
            <person name="Kamphuis L.G."/>
            <person name="Nelson M.N."/>
            <person name="Garg G."/>
            <person name="Atkins C.A."/>
            <person name="Bayer P.E."/>
            <person name="Bravo A."/>
            <person name="Bringans S."/>
            <person name="Cannon S."/>
            <person name="Edwards D."/>
            <person name="Foley R."/>
            <person name="Gao L.L."/>
            <person name="Harrison M.J."/>
            <person name="Huang W."/>
            <person name="Hurgobin B."/>
            <person name="Li S."/>
            <person name="Liu C.W."/>
            <person name="McGrath A."/>
            <person name="Morahan G."/>
            <person name="Murray J."/>
            <person name="Weller J."/>
            <person name="Jian J."/>
            <person name="Singh K.B."/>
        </authorList>
    </citation>
    <scope>NUCLEOTIDE SEQUENCE [LARGE SCALE GENOMIC DNA]</scope>
    <source>
        <strain evidence="10">cv. Tanjil</strain>
        <tissue evidence="9">Whole plant</tissue>
    </source>
</reference>
<feature type="compositionally biased region" description="Basic residues" evidence="6">
    <location>
        <begin position="243"/>
        <end position="256"/>
    </location>
</feature>
<evidence type="ECO:0000256" key="3">
    <source>
        <dbReference type="ARBA" id="ARBA00023015"/>
    </source>
</evidence>
<feature type="region of interest" description="Disordered" evidence="6">
    <location>
        <begin position="236"/>
        <end position="275"/>
    </location>
</feature>
<feature type="compositionally biased region" description="Polar residues" evidence="6">
    <location>
        <begin position="257"/>
        <end position="268"/>
    </location>
</feature>
<feature type="domain" description="HTH myb-type" evidence="8">
    <location>
        <begin position="143"/>
        <end position="198"/>
    </location>
</feature>